<organism evidence="2 3">
    <name type="scientific">Aspergillus campestris (strain IBT 28561)</name>
    <dbReference type="NCBI Taxonomy" id="1392248"/>
    <lineage>
        <taxon>Eukaryota</taxon>
        <taxon>Fungi</taxon>
        <taxon>Dikarya</taxon>
        <taxon>Ascomycota</taxon>
        <taxon>Pezizomycotina</taxon>
        <taxon>Eurotiomycetes</taxon>
        <taxon>Eurotiomycetidae</taxon>
        <taxon>Eurotiales</taxon>
        <taxon>Aspergillaceae</taxon>
        <taxon>Aspergillus</taxon>
        <taxon>Aspergillus subgen. Circumdati</taxon>
    </lineage>
</organism>
<reference evidence="2" key="1">
    <citation type="submission" date="2016-12" db="EMBL/GenBank/DDBJ databases">
        <title>The genomes of Aspergillus section Nigri reveals drivers in fungal speciation.</title>
        <authorList>
            <consortium name="DOE Joint Genome Institute"/>
            <person name="Vesth T.C."/>
            <person name="Nybo J."/>
            <person name="Theobald S."/>
            <person name="Brandl J."/>
            <person name="Frisvad J.C."/>
            <person name="Nielsen K.F."/>
            <person name="Lyhne E.K."/>
            <person name="Kogle M.E."/>
            <person name="Kuo A."/>
            <person name="Riley R."/>
            <person name="Clum A."/>
            <person name="Nolan M."/>
            <person name="Lipzen A."/>
            <person name="Salamov A."/>
            <person name="Henrissat B."/>
            <person name="Wiebenga A."/>
            <person name="De vries R.P."/>
            <person name="Grigoriev I.V."/>
            <person name="Mortensen U.H."/>
            <person name="Andersen M.R."/>
            <person name="Baker S.E."/>
        </authorList>
    </citation>
    <scope>NUCLEOTIDE SEQUENCE</scope>
    <source>
        <strain evidence="2">IBT 28561</strain>
    </source>
</reference>
<evidence type="ECO:0000313" key="2">
    <source>
        <dbReference type="EMBL" id="PKY08154.1"/>
    </source>
</evidence>
<dbReference type="RefSeq" id="XP_024696748.1">
    <property type="nucleotide sequence ID" value="XM_024838483.1"/>
</dbReference>
<evidence type="ECO:0000313" key="3">
    <source>
        <dbReference type="Proteomes" id="UP000234254"/>
    </source>
</evidence>
<comment type="caution">
    <text evidence="2">The sequence shown here is derived from an EMBL/GenBank/DDBJ whole genome shotgun (WGS) entry which is preliminary data.</text>
</comment>
<keyword evidence="3" id="KW-1185">Reference proteome</keyword>
<gene>
    <name evidence="2" type="ORF">P168DRAFT_300911</name>
</gene>
<dbReference type="GeneID" id="36546007"/>
<name>A0A2I1DE68_ASPC2</name>
<dbReference type="EMBL" id="MSFM01000001">
    <property type="protein sequence ID" value="PKY08154.1"/>
    <property type="molecule type" value="Genomic_DNA"/>
</dbReference>
<dbReference type="VEuPathDB" id="FungiDB:P168DRAFT_300911"/>
<evidence type="ECO:0000256" key="1">
    <source>
        <dbReference type="SAM" id="MobiDB-lite"/>
    </source>
</evidence>
<proteinExistence type="predicted"/>
<dbReference type="Proteomes" id="UP000234254">
    <property type="component" value="Unassembled WGS sequence"/>
</dbReference>
<sequence>MSVGSGMWLRKEICMVRWNGHRKGLIDLYYMPETGWKEERDLPPLEKQDRQRSWEYFFPRCATTVFVRQDVKSQTHAMFETSFLDSSGKRRRPDGGGILIGDDDVGPVEPRSLASPPLWPLEEAGDLERINTGDLYGTSYPYRFVDRDLRTKSAL</sequence>
<protein>
    <submittedName>
        <fullName evidence="2">Uncharacterized protein</fullName>
    </submittedName>
</protein>
<dbReference type="AlphaFoldDB" id="A0A2I1DE68"/>
<feature type="region of interest" description="Disordered" evidence="1">
    <location>
        <begin position="87"/>
        <end position="106"/>
    </location>
</feature>
<accession>A0A2I1DE68</accession>